<evidence type="ECO:0000313" key="1">
    <source>
        <dbReference type="EMBL" id="MDQ0648652.1"/>
    </source>
</evidence>
<evidence type="ECO:0000313" key="2">
    <source>
        <dbReference type="Proteomes" id="UP001244427"/>
    </source>
</evidence>
<dbReference type="AlphaFoldDB" id="A0AAW8EZH2"/>
<dbReference type="EMBL" id="JAUSXV010000001">
    <property type="protein sequence ID" value="MDQ0648652.1"/>
    <property type="molecule type" value="Genomic_DNA"/>
</dbReference>
<gene>
    <name evidence="1" type="ORF">QFZ53_002848</name>
</gene>
<sequence>MRFTLTTMDPGRIVAMSSHHLPEPESEYGYTLRQVKAIVGTELMPEFREHMMMRAHVLDGPDGEVFYPFDVLQFVERTSRRLP</sequence>
<dbReference type="Proteomes" id="UP001244427">
    <property type="component" value="Unassembled WGS sequence"/>
</dbReference>
<comment type="caution">
    <text evidence="1">The sequence shown here is derived from an EMBL/GenBank/DDBJ whole genome shotgun (WGS) entry which is preliminary data.</text>
</comment>
<reference evidence="1 2" key="1">
    <citation type="submission" date="2023-07" db="EMBL/GenBank/DDBJ databases">
        <title>Comparative genomics of wheat-associated soil bacteria to identify genetic determinants of phenazine resistance.</title>
        <authorList>
            <person name="Mouncey N."/>
        </authorList>
    </citation>
    <scope>NUCLEOTIDE SEQUENCE [LARGE SCALE GENOMIC DNA]</scope>
    <source>
        <strain evidence="1 2">W4I9-1</strain>
    </source>
</reference>
<name>A0AAW8EZH2_9MICO</name>
<accession>A0AAW8EZH2</accession>
<keyword evidence="2" id="KW-1185">Reference proteome</keyword>
<proteinExistence type="predicted"/>
<protein>
    <submittedName>
        <fullName evidence="1">Uncharacterized protein</fullName>
    </submittedName>
</protein>
<organism evidence="1 2">
    <name type="scientific">Microbacterium natoriense</name>
    <dbReference type="NCBI Taxonomy" id="284570"/>
    <lineage>
        <taxon>Bacteria</taxon>
        <taxon>Bacillati</taxon>
        <taxon>Actinomycetota</taxon>
        <taxon>Actinomycetes</taxon>
        <taxon>Micrococcales</taxon>
        <taxon>Microbacteriaceae</taxon>
        <taxon>Microbacterium</taxon>
    </lineage>
</organism>